<dbReference type="PANTHER" id="PTHR43685:SF5">
    <property type="entry name" value="GLYCOSYLTRANSFERASE EPSE-RELATED"/>
    <property type="match status" value="1"/>
</dbReference>
<accession>A0ABT3MV08</accession>
<keyword evidence="6" id="KW-1185">Reference proteome</keyword>
<keyword evidence="3 5" id="KW-0808">Transferase</keyword>
<organism evidence="5 6">
    <name type="scientific">Endozoicomonas gorgoniicola</name>
    <dbReference type="NCBI Taxonomy" id="1234144"/>
    <lineage>
        <taxon>Bacteria</taxon>
        <taxon>Pseudomonadati</taxon>
        <taxon>Pseudomonadota</taxon>
        <taxon>Gammaproteobacteria</taxon>
        <taxon>Oceanospirillales</taxon>
        <taxon>Endozoicomonadaceae</taxon>
        <taxon>Endozoicomonas</taxon>
    </lineage>
</organism>
<dbReference type="EC" id="2.4.-.-" evidence="5"/>
<dbReference type="RefSeq" id="WP_262568058.1">
    <property type="nucleotide sequence ID" value="NZ_JAPFCC010000001.1"/>
</dbReference>
<dbReference type="GO" id="GO:0016757">
    <property type="term" value="F:glycosyltransferase activity"/>
    <property type="evidence" value="ECO:0007669"/>
    <property type="project" value="UniProtKB-KW"/>
</dbReference>
<keyword evidence="2 5" id="KW-0328">Glycosyltransferase</keyword>
<evidence type="ECO:0000256" key="1">
    <source>
        <dbReference type="ARBA" id="ARBA00006739"/>
    </source>
</evidence>
<evidence type="ECO:0000256" key="2">
    <source>
        <dbReference type="ARBA" id="ARBA00022676"/>
    </source>
</evidence>
<dbReference type="EMBL" id="JAPFCC010000001">
    <property type="protein sequence ID" value="MCW7553210.1"/>
    <property type="molecule type" value="Genomic_DNA"/>
</dbReference>
<dbReference type="Gene3D" id="3.90.550.10">
    <property type="entry name" value="Spore Coat Polysaccharide Biosynthesis Protein SpsA, Chain A"/>
    <property type="match status" value="1"/>
</dbReference>
<feature type="domain" description="Glycosyltransferase 2-like" evidence="4">
    <location>
        <begin position="17"/>
        <end position="154"/>
    </location>
</feature>
<reference evidence="5 6" key="1">
    <citation type="submission" date="2022-10" db="EMBL/GenBank/DDBJ databases">
        <title>High-quality genome sequences of two octocoral-associated bacteria, Endozoicomonas euniceicola EF212 and Endozoicomonas gorgoniicola PS125.</title>
        <authorList>
            <person name="Chiou Y.-J."/>
            <person name="Chen Y.-H."/>
        </authorList>
    </citation>
    <scope>NUCLEOTIDE SEQUENCE [LARGE SCALE GENOMIC DNA]</scope>
    <source>
        <strain evidence="5 6">PS125</strain>
    </source>
</reference>
<name>A0ABT3MV08_9GAMM</name>
<dbReference type="InterPro" id="IPR029044">
    <property type="entry name" value="Nucleotide-diphossugar_trans"/>
</dbReference>
<evidence type="ECO:0000313" key="6">
    <source>
        <dbReference type="Proteomes" id="UP001209854"/>
    </source>
</evidence>
<gene>
    <name evidence="5" type="ORF">NX722_11280</name>
</gene>
<evidence type="ECO:0000313" key="5">
    <source>
        <dbReference type="EMBL" id="MCW7553210.1"/>
    </source>
</evidence>
<comment type="caution">
    <text evidence="5">The sequence shown here is derived from an EMBL/GenBank/DDBJ whole genome shotgun (WGS) entry which is preliminary data.</text>
</comment>
<dbReference type="InterPro" id="IPR001173">
    <property type="entry name" value="Glyco_trans_2-like"/>
</dbReference>
<evidence type="ECO:0000256" key="3">
    <source>
        <dbReference type="ARBA" id="ARBA00022679"/>
    </source>
</evidence>
<dbReference type="SUPFAM" id="SSF53448">
    <property type="entry name" value="Nucleotide-diphospho-sugar transferases"/>
    <property type="match status" value="1"/>
</dbReference>
<comment type="similarity">
    <text evidence="1">Belongs to the glycosyltransferase 2 family.</text>
</comment>
<protein>
    <submittedName>
        <fullName evidence="5">Glycosyltransferase</fullName>
        <ecNumber evidence="5">2.4.-.-</ecNumber>
    </submittedName>
</protein>
<evidence type="ECO:0000259" key="4">
    <source>
        <dbReference type="Pfam" id="PF00535"/>
    </source>
</evidence>
<dbReference type="Pfam" id="PF00535">
    <property type="entry name" value="Glycos_transf_2"/>
    <property type="match status" value="1"/>
</dbReference>
<dbReference type="PANTHER" id="PTHR43685">
    <property type="entry name" value="GLYCOSYLTRANSFERASE"/>
    <property type="match status" value="1"/>
</dbReference>
<proteinExistence type="inferred from homology"/>
<dbReference type="Proteomes" id="UP001209854">
    <property type="component" value="Unassembled WGS sequence"/>
</dbReference>
<sequence length="293" mass="34202">MSALVATLFSIYKNDSVEIIRESFSSLVKQTYNNVLIYIVCDGELKPDVENYLSTVKSSKVRLVRNDTNIGLAASLNKLVDVILTNELHVDYFARMDADDISHSTRFKKQVDFLTSHPDIDVVGSSVFEVDHEGKLQSYKRMQVSDWELKKNIIRRCPFNHPSVMFRRRVFESGNRYSPNLKNTQDYYLWIDLAKKGYKFSNIDEPLLCFRVDQNFHARRGKSKAKNDFNAKIYAMREMDCYSLSNWFYAFAIYLLRMSPPFLSKFAYKFLRGAESVTSDSDLAKQYKYPEIY</sequence>
<dbReference type="InterPro" id="IPR050834">
    <property type="entry name" value="Glycosyltransf_2"/>
</dbReference>